<dbReference type="GeneID" id="3872396"/>
<dbReference type="OrthoDB" id="529205at2759"/>
<dbReference type="Proteomes" id="UP000001805">
    <property type="component" value="Chromosome 6, Linkage Group II"/>
</dbReference>
<dbReference type="RefSeq" id="XP_956258.2">
    <property type="nucleotide sequence ID" value="XM_951165.3"/>
</dbReference>
<dbReference type="EMBL" id="CM002237">
    <property type="protein sequence ID" value="EAA27022.2"/>
    <property type="molecule type" value="Genomic_DNA"/>
</dbReference>
<organism evidence="2 3">
    <name type="scientific">Neurospora crassa (strain ATCC 24698 / 74-OR23-1A / CBS 708.71 / DSM 1257 / FGSC 987)</name>
    <dbReference type="NCBI Taxonomy" id="367110"/>
    <lineage>
        <taxon>Eukaryota</taxon>
        <taxon>Fungi</taxon>
        <taxon>Dikarya</taxon>
        <taxon>Ascomycota</taxon>
        <taxon>Pezizomycotina</taxon>
        <taxon>Sordariomycetes</taxon>
        <taxon>Sordariomycetidae</taxon>
        <taxon>Sordariales</taxon>
        <taxon>Sordariaceae</taxon>
        <taxon>Neurospora</taxon>
    </lineage>
</organism>
<dbReference type="PaxDb" id="5141-EFNCRP00000001888"/>
<evidence type="ECO:0000256" key="1">
    <source>
        <dbReference type="SAM" id="MobiDB-lite"/>
    </source>
</evidence>
<evidence type="ECO:0000313" key="3">
    <source>
        <dbReference type="Proteomes" id="UP000001805"/>
    </source>
</evidence>
<dbReference type="InParanoid" id="Q1K4Y1"/>
<feature type="region of interest" description="Disordered" evidence="1">
    <location>
        <begin position="128"/>
        <end position="196"/>
    </location>
</feature>
<accession>Q1K4Y1</accession>
<dbReference type="AlphaFoldDB" id="Q1K4Y1"/>
<dbReference type="KEGG" id="ncr:NCU01555"/>
<name>Q1K4Y1_NEUCR</name>
<feature type="compositionally biased region" description="Basic and acidic residues" evidence="1">
    <location>
        <begin position="170"/>
        <end position="196"/>
    </location>
</feature>
<dbReference type="VEuPathDB" id="FungiDB:NCU01555"/>
<sequence>MTSWQPASCHLCTCFKAATTECPSSFFDQTAITFFNKSFPSCLSRYLSLSSFYYQPPSITIHTNQSKEPNSPTQLTHNQLEHKQQQKEQPQTTFKMFARISTASALTARQTLVAASARRTIASTASLKLKESSNTDPDPQAYEKHKQESLKKQKEGKGQWKPELASNSEENVKADRLSDAEFAEASKRELEKHTKN</sequence>
<gene>
    <name evidence="2" type="ORF">NCU01555</name>
</gene>
<reference evidence="2 3" key="1">
    <citation type="journal article" date="2003" name="Nature">
        <title>The genome sequence of the filamentous fungus Neurospora crassa.</title>
        <authorList>
            <person name="Galagan J.E."/>
            <person name="Calvo S.E."/>
            <person name="Borkovich K.A."/>
            <person name="Selker E.U."/>
            <person name="Read N.D."/>
            <person name="Jaffe D."/>
            <person name="FitzHugh W."/>
            <person name="Ma L.J."/>
            <person name="Smirnov S."/>
            <person name="Purcell S."/>
            <person name="Rehman B."/>
            <person name="Elkins T."/>
            <person name="Engels R."/>
            <person name="Wang S."/>
            <person name="Nielsen C.B."/>
            <person name="Butler J."/>
            <person name="Endrizzi M."/>
            <person name="Qui D."/>
            <person name="Ianakiev P."/>
            <person name="Bell-Pedersen D."/>
            <person name="Nelson M.A."/>
            <person name="Werner-Washburne M."/>
            <person name="Selitrennikoff C.P."/>
            <person name="Kinsey J.A."/>
            <person name="Braun E.L."/>
            <person name="Zelter A."/>
            <person name="Schulte U."/>
            <person name="Kothe G.O."/>
            <person name="Jedd G."/>
            <person name="Mewes W."/>
            <person name="Staben C."/>
            <person name="Marcotte E."/>
            <person name="Greenberg D."/>
            <person name="Roy A."/>
            <person name="Foley K."/>
            <person name="Naylor J."/>
            <person name="Stange-Thomann N."/>
            <person name="Barrett R."/>
            <person name="Gnerre S."/>
            <person name="Kamal M."/>
            <person name="Kamvysselis M."/>
            <person name="Mauceli E."/>
            <person name="Bielke C."/>
            <person name="Rudd S."/>
            <person name="Frishman D."/>
            <person name="Krystofova S."/>
            <person name="Rasmussen C."/>
            <person name="Metzenberg R.L."/>
            <person name="Perkins D.D."/>
            <person name="Kroken S."/>
            <person name="Cogoni C."/>
            <person name="Macino G."/>
            <person name="Catcheside D."/>
            <person name="Li W."/>
            <person name="Pratt R.J."/>
            <person name="Osmani S.A."/>
            <person name="DeSouza C.P."/>
            <person name="Glass L."/>
            <person name="Orbach M.J."/>
            <person name="Berglund J.A."/>
            <person name="Voelker R."/>
            <person name="Yarden O."/>
            <person name="Plamann M."/>
            <person name="Seiler S."/>
            <person name="Dunlap J."/>
            <person name="Radford A."/>
            <person name="Aramayo R."/>
            <person name="Natvig D.O."/>
            <person name="Alex L.A."/>
            <person name="Mannhaupt G."/>
            <person name="Ebbole D.J."/>
            <person name="Freitag M."/>
            <person name="Paulsen I."/>
            <person name="Sachs M.S."/>
            <person name="Lander E.S."/>
            <person name="Nusbaum C."/>
            <person name="Birren B."/>
        </authorList>
    </citation>
    <scope>NUCLEOTIDE SEQUENCE [LARGE SCALE GENOMIC DNA]</scope>
    <source>
        <strain evidence="3">ATCC 24698 / 74-OR23-1A / CBS 708.71 / DSM 1257 / FGSC 987</strain>
    </source>
</reference>
<proteinExistence type="predicted"/>
<keyword evidence="3" id="KW-1185">Reference proteome</keyword>
<feature type="compositionally biased region" description="Polar residues" evidence="1">
    <location>
        <begin position="61"/>
        <end position="78"/>
    </location>
</feature>
<evidence type="ECO:0000313" key="2">
    <source>
        <dbReference type="EMBL" id="EAA27022.2"/>
    </source>
</evidence>
<protein>
    <submittedName>
        <fullName evidence="2">Uncharacterized protein</fullName>
    </submittedName>
</protein>
<feature type="compositionally biased region" description="Basic and acidic residues" evidence="1">
    <location>
        <begin position="141"/>
        <end position="160"/>
    </location>
</feature>
<feature type="region of interest" description="Disordered" evidence="1">
    <location>
        <begin position="61"/>
        <end position="90"/>
    </location>
</feature>